<dbReference type="Gene3D" id="1.10.150.780">
    <property type="entry name" value="Vps16, C-terminal region"/>
    <property type="match status" value="1"/>
</dbReference>
<evidence type="ECO:0000313" key="2">
    <source>
        <dbReference type="EMBL" id="CDI77212.1"/>
    </source>
</evidence>
<dbReference type="VEuPathDB" id="ToxoDB:EAH_00062010"/>
<dbReference type="Proteomes" id="UP000018050">
    <property type="component" value="Unassembled WGS sequence"/>
</dbReference>
<feature type="domain" description="Vps16 C-terminal" evidence="1">
    <location>
        <begin position="164"/>
        <end position="424"/>
    </location>
</feature>
<keyword evidence="3" id="KW-1185">Reference proteome</keyword>
<feature type="non-terminal residue" evidence="2">
    <location>
        <position position="1"/>
    </location>
</feature>
<dbReference type="GO" id="GO:0006886">
    <property type="term" value="P:intracellular protein transport"/>
    <property type="evidence" value="ECO:0007669"/>
    <property type="project" value="InterPro"/>
</dbReference>
<dbReference type="PANTHER" id="PTHR12811:SF0">
    <property type="entry name" value="VACUOLAR PROTEIN SORTING-ASSOCIATED PROTEIN 16 HOMOLOG"/>
    <property type="match status" value="1"/>
</dbReference>
<dbReference type="GO" id="GO:0016197">
    <property type="term" value="P:endosomal transport"/>
    <property type="evidence" value="ECO:0007669"/>
    <property type="project" value="TreeGrafter"/>
</dbReference>
<dbReference type="InterPro" id="IPR016534">
    <property type="entry name" value="VPS16"/>
</dbReference>
<gene>
    <name evidence="2" type="ORF">EAH_00062010</name>
</gene>
<dbReference type="InterPro" id="IPR006925">
    <property type="entry name" value="Vps16_C"/>
</dbReference>
<dbReference type="RefSeq" id="XP_013252394.1">
    <property type="nucleotide sequence ID" value="XM_013396940.1"/>
</dbReference>
<sequence>ICTCLRGPPLDMSLTVAQLRNLTLAKLVKRIANRQQHLLALRICSYTGNSSRDVLLLWAVAKISSSAALTDEELAEAVCCRLHAAATLPPAVAAAAAAAAPLPAPPVVSPAAAAAAEENGSNTQLQRGPLKCMQRMQQQQQQHLLLQQQLLQQPLPFGMLSLCAAQAGRPVLATRLAAFEEEPKAQVTLLLKLAKVSLATKKAAEAADRDLLLLCIAAALAADADSVDGRMDMSQLVDALKDIPAAQNAFDIFCRQTSQLQLLEQYYERVVAAEEAGLCCLSLAEAAAAAADGAATAAAAAAEWEQQRGWLAYAAGFFAAAKETELFAAVAHAETVGALELLAVQGLRNRMEFSEADRLKKLFKVNDSRYWRCKIDALADGLHFDELQAFAKFRTSPIGYEPFVEACLRKGNKELALQLAYKVKDAAAKARFLAALGREDEAAAALQTPQQGVGGGFFQTISGAIWRRGGIRE</sequence>
<dbReference type="GO" id="GO:0042144">
    <property type="term" value="P:vacuole fusion, non-autophagic"/>
    <property type="evidence" value="ECO:0007669"/>
    <property type="project" value="TreeGrafter"/>
</dbReference>
<dbReference type="GeneID" id="25274271"/>
<dbReference type="OrthoDB" id="1792at2759"/>
<dbReference type="EMBL" id="HG670586">
    <property type="protein sequence ID" value="CDI77212.1"/>
    <property type="molecule type" value="Genomic_DNA"/>
</dbReference>
<dbReference type="OMA" id="WAVAKIS"/>
<dbReference type="GO" id="GO:0005765">
    <property type="term" value="C:lysosomal membrane"/>
    <property type="evidence" value="ECO:0007669"/>
    <property type="project" value="TreeGrafter"/>
</dbReference>
<dbReference type="AlphaFoldDB" id="U6GCF1"/>
<proteinExistence type="predicted"/>
<evidence type="ECO:0000259" key="1">
    <source>
        <dbReference type="Pfam" id="PF04840"/>
    </source>
</evidence>
<organism evidence="2 3">
    <name type="scientific">Eimeria acervulina</name>
    <name type="common">Coccidian parasite</name>
    <dbReference type="NCBI Taxonomy" id="5801"/>
    <lineage>
        <taxon>Eukaryota</taxon>
        <taxon>Sar</taxon>
        <taxon>Alveolata</taxon>
        <taxon>Apicomplexa</taxon>
        <taxon>Conoidasida</taxon>
        <taxon>Coccidia</taxon>
        <taxon>Eucoccidiorida</taxon>
        <taxon>Eimeriorina</taxon>
        <taxon>Eimeriidae</taxon>
        <taxon>Eimeria</taxon>
    </lineage>
</organism>
<evidence type="ECO:0000313" key="3">
    <source>
        <dbReference type="Proteomes" id="UP000018050"/>
    </source>
</evidence>
<protein>
    <submittedName>
        <fullName evidence="2">AAEL010559-PA, related</fullName>
    </submittedName>
</protein>
<dbReference type="GO" id="GO:0003779">
    <property type="term" value="F:actin binding"/>
    <property type="evidence" value="ECO:0007669"/>
    <property type="project" value="TreeGrafter"/>
</dbReference>
<reference evidence="2" key="2">
    <citation type="submission" date="2013-10" db="EMBL/GenBank/DDBJ databases">
        <authorList>
            <person name="Aslett M."/>
        </authorList>
    </citation>
    <scope>NUCLEOTIDE SEQUENCE</scope>
    <source>
        <strain evidence="2">Houghton</strain>
    </source>
</reference>
<name>U6GCF1_EIMAC</name>
<dbReference type="GO" id="GO:0030897">
    <property type="term" value="C:HOPS complex"/>
    <property type="evidence" value="ECO:0007669"/>
    <property type="project" value="TreeGrafter"/>
</dbReference>
<dbReference type="GO" id="GO:0005768">
    <property type="term" value="C:endosome"/>
    <property type="evidence" value="ECO:0007669"/>
    <property type="project" value="TreeGrafter"/>
</dbReference>
<accession>U6GCF1</accession>
<dbReference type="PANTHER" id="PTHR12811">
    <property type="entry name" value="VACUOLAR PROTEIN SORTING VPS16"/>
    <property type="match status" value="1"/>
</dbReference>
<reference evidence="2" key="1">
    <citation type="submission" date="2013-10" db="EMBL/GenBank/DDBJ databases">
        <title>Genomic analysis of the causative agents of coccidiosis in chickens.</title>
        <authorList>
            <person name="Reid A.J."/>
            <person name="Blake D."/>
            <person name="Billington K."/>
            <person name="Browne H."/>
            <person name="Dunn M."/>
            <person name="Hung S."/>
            <person name="Kawahara F."/>
            <person name="Miranda-Saavedra D."/>
            <person name="Mourier T."/>
            <person name="Nagra H."/>
            <person name="Otto T.D."/>
            <person name="Rawlings N."/>
            <person name="Sanchez A."/>
            <person name="Sanders M."/>
            <person name="Subramaniam C."/>
            <person name="Tay Y."/>
            <person name="Dear P."/>
            <person name="Doerig C."/>
            <person name="Gruber A."/>
            <person name="Parkinson J."/>
            <person name="Shirley M."/>
            <person name="Wan K.L."/>
            <person name="Berriman M."/>
            <person name="Tomley F."/>
            <person name="Pain A."/>
        </authorList>
    </citation>
    <scope>NUCLEOTIDE SEQUENCE</scope>
    <source>
        <strain evidence="2">Houghton</strain>
    </source>
</reference>
<dbReference type="InterPro" id="IPR038132">
    <property type="entry name" value="Vps16_C_sf"/>
</dbReference>
<dbReference type="Pfam" id="PF04840">
    <property type="entry name" value="Vps16_C"/>
    <property type="match status" value="1"/>
</dbReference>